<feature type="signal peptide" evidence="1">
    <location>
        <begin position="1"/>
        <end position="24"/>
    </location>
</feature>
<comment type="caution">
    <text evidence="2">The sequence shown here is derived from an EMBL/GenBank/DDBJ whole genome shotgun (WGS) entry which is preliminary data.</text>
</comment>
<proteinExistence type="predicted"/>
<evidence type="ECO:0000313" key="3">
    <source>
        <dbReference type="Proteomes" id="UP000774617"/>
    </source>
</evidence>
<evidence type="ECO:0000256" key="1">
    <source>
        <dbReference type="SAM" id="SignalP"/>
    </source>
</evidence>
<keyword evidence="1" id="KW-0732">Signal</keyword>
<dbReference type="Proteomes" id="UP000774617">
    <property type="component" value="Unassembled WGS sequence"/>
</dbReference>
<evidence type="ECO:0000313" key="2">
    <source>
        <dbReference type="EMBL" id="KAH7055640.1"/>
    </source>
</evidence>
<organism evidence="2 3">
    <name type="scientific">Macrophomina phaseolina</name>
    <dbReference type="NCBI Taxonomy" id="35725"/>
    <lineage>
        <taxon>Eukaryota</taxon>
        <taxon>Fungi</taxon>
        <taxon>Dikarya</taxon>
        <taxon>Ascomycota</taxon>
        <taxon>Pezizomycotina</taxon>
        <taxon>Dothideomycetes</taxon>
        <taxon>Dothideomycetes incertae sedis</taxon>
        <taxon>Botryosphaeriales</taxon>
        <taxon>Botryosphaeriaceae</taxon>
        <taxon>Macrophomina</taxon>
    </lineage>
</organism>
<reference evidence="2 3" key="1">
    <citation type="journal article" date="2021" name="Nat. Commun.">
        <title>Genetic determinants of endophytism in the Arabidopsis root mycobiome.</title>
        <authorList>
            <person name="Mesny F."/>
            <person name="Miyauchi S."/>
            <person name="Thiergart T."/>
            <person name="Pickel B."/>
            <person name="Atanasova L."/>
            <person name="Karlsson M."/>
            <person name="Huettel B."/>
            <person name="Barry K.W."/>
            <person name="Haridas S."/>
            <person name="Chen C."/>
            <person name="Bauer D."/>
            <person name="Andreopoulos W."/>
            <person name="Pangilinan J."/>
            <person name="LaButti K."/>
            <person name="Riley R."/>
            <person name="Lipzen A."/>
            <person name="Clum A."/>
            <person name="Drula E."/>
            <person name="Henrissat B."/>
            <person name="Kohler A."/>
            <person name="Grigoriev I.V."/>
            <person name="Martin F.M."/>
            <person name="Hacquard S."/>
        </authorList>
    </citation>
    <scope>NUCLEOTIDE SEQUENCE [LARGE SCALE GENOMIC DNA]</scope>
    <source>
        <strain evidence="2 3">MPI-SDFR-AT-0080</strain>
    </source>
</reference>
<gene>
    <name evidence="2" type="ORF">B0J12DRAFT_425835</name>
</gene>
<sequence>MPKSKGRCCLAFNILLCSHRATNASSLAHPSPPASRATAADDMQRRPDGFISRLISFRRVRPAHDAFDPESGQVFSEARCGMTSMVPSWVTATTGSVADLVSFRNMESDGVASLEQIAIRSVLLQLDMLDHQTLACLPWTIGRKIWAQVRHFRLDSLRIWRLFVRAYPEERNAFRETRKVPLLNSNVHYTFDEIIKQITAPNFEWITHLMLQDPDLSKSDWGNLQKIKNLGVLGIFGPTSTKSNLDDRVVRGWSEAAEENNAFSRMRVILFIGQSWITERSLYYLRVLPALTLCNMTGCDVDLAQVEREGWKHCSGDERSHELDIEWTFSANPHDAMRAYYQRAASPAVHSENAQAKEEPVLSLYKRSTEFPLDLRCTTRWFLRDVPSTVGDNQRKELQKSIEPLKKRRKLRATKGQSLENVLDTFGM</sequence>
<accession>A0ABQ8GGQ8</accession>
<evidence type="ECO:0008006" key="4">
    <source>
        <dbReference type="Google" id="ProtNLM"/>
    </source>
</evidence>
<keyword evidence="3" id="KW-1185">Reference proteome</keyword>
<name>A0ABQ8GGQ8_9PEZI</name>
<dbReference type="EMBL" id="JAGTJR010000008">
    <property type="protein sequence ID" value="KAH7055640.1"/>
    <property type="molecule type" value="Genomic_DNA"/>
</dbReference>
<feature type="chain" id="PRO_5046145277" description="Cbs domain-containing protein" evidence="1">
    <location>
        <begin position="25"/>
        <end position="428"/>
    </location>
</feature>
<protein>
    <recommendedName>
        <fullName evidence="4">Cbs domain-containing protein</fullName>
    </recommendedName>
</protein>